<dbReference type="FunFam" id="1.10.10.10:FF:000004">
    <property type="entry name" value="RNA polymerase sigma factor SigA"/>
    <property type="match status" value="1"/>
</dbReference>
<reference evidence="11 12" key="1">
    <citation type="submission" date="2016-12" db="EMBL/GenBank/DDBJ databases">
        <authorList>
            <person name="Song W.-J."/>
            <person name="Kurnit D.M."/>
        </authorList>
    </citation>
    <scope>NUCLEOTIDE SEQUENCE [LARGE SCALE GENOMIC DNA]</scope>
    <source>
        <strain evidence="11 12">CGMCC 1.10808</strain>
    </source>
</reference>
<evidence type="ECO:0000256" key="6">
    <source>
        <dbReference type="HAMAP-Rule" id="MF_00963"/>
    </source>
</evidence>
<dbReference type="InterPro" id="IPR007630">
    <property type="entry name" value="RNA_pol_sigma70_r4"/>
</dbReference>
<evidence type="ECO:0000259" key="9">
    <source>
        <dbReference type="PROSITE" id="PS00715"/>
    </source>
</evidence>
<evidence type="ECO:0000256" key="4">
    <source>
        <dbReference type="ARBA" id="ARBA00023125"/>
    </source>
</evidence>
<keyword evidence="2 6" id="KW-0805">Transcription regulation</keyword>
<dbReference type="NCBIfam" id="TIGR02937">
    <property type="entry name" value="sigma70-ECF"/>
    <property type="match status" value="1"/>
</dbReference>
<feature type="domain" description="RNA polymerase sigma-70" evidence="9">
    <location>
        <begin position="432"/>
        <end position="445"/>
    </location>
</feature>
<dbReference type="Proteomes" id="UP000184066">
    <property type="component" value="Unassembled WGS sequence"/>
</dbReference>
<dbReference type="Gene3D" id="1.10.601.10">
    <property type="entry name" value="RNA Polymerase Primary Sigma Factor"/>
    <property type="match status" value="1"/>
</dbReference>
<dbReference type="InterPro" id="IPR014284">
    <property type="entry name" value="RNA_pol_sigma-70_dom"/>
</dbReference>
<evidence type="ECO:0000259" key="10">
    <source>
        <dbReference type="PROSITE" id="PS00716"/>
    </source>
</evidence>
<feature type="compositionally biased region" description="Acidic residues" evidence="8">
    <location>
        <begin position="208"/>
        <end position="217"/>
    </location>
</feature>
<evidence type="ECO:0000256" key="5">
    <source>
        <dbReference type="ARBA" id="ARBA00023163"/>
    </source>
</evidence>
<dbReference type="FunFam" id="1.10.10.10:FF:000002">
    <property type="entry name" value="RNA polymerase sigma factor SigA"/>
    <property type="match status" value="1"/>
</dbReference>
<accession>A0A1M7TYL0</accession>
<dbReference type="GO" id="GO:0016987">
    <property type="term" value="F:sigma factor activity"/>
    <property type="evidence" value="ECO:0007669"/>
    <property type="project" value="UniProtKB-UniRule"/>
</dbReference>
<feature type="region of interest" description="Disordered" evidence="8">
    <location>
        <begin position="1"/>
        <end position="23"/>
    </location>
</feature>
<feature type="short sequence motif" description="Interaction with polymerase core subunit RpoC" evidence="6">
    <location>
        <begin position="432"/>
        <end position="435"/>
    </location>
</feature>
<feature type="domain" description="RNA polymerase sigma-70" evidence="10">
    <location>
        <begin position="601"/>
        <end position="627"/>
    </location>
</feature>
<dbReference type="InterPro" id="IPR007631">
    <property type="entry name" value="RNA_pol_sigma_70_non-ess"/>
</dbReference>
<dbReference type="InterPro" id="IPR028630">
    <property type="entry name" value="Sigma70_RpoD"/>
</dbReference>
<dbReference type="HAMAP" id="MF_00963">
    <property type="entry name" value="Sigma70_RpoD_SigA"/>
    <property type="match status" value="1"/>
</dbReference>
<dbReference type="GO" id="GO:0005737">
    <property type="term" value="C:cytoplasm"/>
    <property type="evidence" value="ECO:0007669"/>
    <property type="project" value="UniProtKB-SubCell"/>
</dbReference>
<evidence type="ECO:0000313" key="12">
    <source>
        <dbReference type="Proteomes" id="UP000184066"/>
    </source>
</evidence>
<dbReference type="RefSeq" id="WP_072748276.1">
    <property type="nucleotide sequence ID" value="NZ_FOHL01000010.1"/>
</dbReference>
<feature type="region of interest" description="Sigma-70 factor domain-2" evidence="6">
    <location>
        <begin position="408"/>
        <end position="478"/>
    </location>
</feature>
<comment type="subcellular location">
    <subcellularLocation>
        <location evidence="6">Cytoplasm</location>
    </subcellularLocation>
</comment>
<feature type="DNA-binding region" description="H-T-H motif" evidence="6">
    <location>
        <begin position="602"/>
        <end position="621"/>
    </location>
</feature>
<protein>
    <recommendedName>
        <fullName evidence="6">RNA polymerase sigma factor RpoD</fullName>
    </recommendedName>
    <alternativeName>
        <fullName evidence="6">Sigma-70</fullName>
    </alternativeName>
</protein>
<comment type="similarity">
    <text evidence="6">Belongs to the sigma-70 factor family. RpoD/SigA subfamily.</text>
</comment>
<dbReference type="PRINTS" id="PR00046">
    <property type="entry name" value="SIGMA70FCT"/>
</dbReference>
<proteinExistence type="inferred from homology"/>
<comment type="function">
    <text evidence="6">Sigma factors are initiation factors that promote the attachment of RNA polymerase to specific initiation sites and are then released. This sigma factor is the primary sigma factor during exponential growth.</text>
</comment>
<keyword evidence="4 6" id="KW-0238">DNA-binding</keyword>
<evidence type="ECO:0000256" key="1">
    <source>
        <dbReference type="ARBA" id="ARBA00022490"/>
    </source>
</evidence>
<evidence type="ECO:0000256" key="7">
    <source>
        <dbReference type="SAM" id="Coils"/>
    </source>
</evidence>
<dbReference type="CDD" id="cd06171">
    <property type="entry name" value="Sigma70_r4"/>
    <property type="match status" value="1"/>
</dbReference>
<evidence type="ECO:0000313" key="11">
    <source>
        <dbReference type="EMBL" id="SHN75730.1"/>
    </source>
</evidence>
<dbReference type="InterPro" id="IPR000943">
    <property type="entry name" value="RNA_pol_sigma70"/>
</dbReference>
<dbReference type="Pfam" id="PF04542">
    <property type="entry name" value="Sigma70_r2"/>
    <property type="match status" value="1"/>
</dbReference>
<dbReference type="FunFam" id="1.10.601.10:FF:000001">
    <property type="entry name" value="RNA polymerase sigma factor SigA"/>
    <property type="match status" value="1"/>
</dbReference>
<dbReference type="Pfam" id="PF04546">
    <property type="entry name" value="Sigma70_ner"/>
    <property type="match status" value="1"/>
</dbReference>
<evidence type="ECO:0000256" key="3">
    <source>
        <dbReference type="ARBA" id="ARBA00023082"/>
    </source>
</evidence>
<dbReference type="InterPro" id="IPR012760">
    <property type="entry name" value="RNA_pol_sigma_RpoD_C"/>
</dbReference>
<dbReference type="Pfam" id="PF04539">
    <property type="entry name" value="Sigma70_r3"/>
    <property type="match status" value="1"/>
</dbReference>
<dbReference type="NCBIfam" id="NF004208">
    <property type="entry name" value="PRK05658.1"/>
    <property type="match status" value="1"/>
</dbReference>
<dbReference type="GO" id="GO:0003677">
    <property type="term" value="F:DNA binding"/>
    <property type="evidence" value="ECO:0007669"/>
    <property type="project" value="UniProtKB-UniRule"/>
</dbReference>
<dbReference type="InterPro" id="IPR007624">
    <property type="entry name" value="RNA_pol_sigma70_r3"/>
</dbReference>
<dbReference type="Pfam" id="PF04545">
    <property type="entry name" value="Sigma70_r4"/>
    <property type="match status" value="1"/>
</dbReference>
<dbReference type="AlphaFoldDB" id="A0A1M7TYL0"/>
<feature type="region of interest" description="Disordered" evidence="8">
    <location>
        <begin position="184"/>
        <end position="218"/>
    </location>
</feature>
<feature type="compositionally biased region" description="Acidic residues" evidence="8">
    <location>
        <begin position="79"/>
        <end position="89"/>
    </location>
</feature>
<feature type="region of interest" description="Sigma-70 factor domain-4" evidence="6">
    <location>
        <begin position="576"/>
        <end position="629"/>
    </location>
</feature>
<evidence type="ECO:0000256" key="8">
    <source>
        <dbReference type="SAM" id="MobiDB-lite"/>
    </source>
</evidence>
<keyword evidence="7" id="KW-0175">Coiled coil</keyword>
<sequence length="642" mass="72881">MAAKDTENDKPEDQDDAEGPMLDLSQAAVKKMIAAAKAKGFITIDELNRVLPPEQVSSEQIEDVMALLSEMGVNVVEEEEAEAEEEEEKGGEVAVAATPSETLDRTDDPVRMYLREMGSVELLSREGEIAIAKRIEAGRSTMIAGLCESPLTFQAITIWRDELLEEKILLRDVIDLESTFGAHMEEDEEEDVDAAPAEGAAAPAAASGDDDEEDEDERANLSLAAMEAQLKPRVLETLDRIAEDYKRLHEMQVQRISAALSEQKTFTPQQEREYQRLRAEIVQLVNELHLHNNRIEALVDQLYGINRRLMTLEGSLIKMADAAKIDRKAFIEEYRNSELDPGWIDRVATLKGKGWAQFVERNRDRIEAVRREIGEIGRHVGVDIPEFRRIVQTVQKGEKEARIAKKEMVEANLRLVISIAKKYTNRGLQFLDLIQEGNIGLMKAVDKFEYRRGYKFSTYATWWIRQAITRSIADQARTIRIPVHMIETINKLVRTSRQMLHEIGREPTPEELAAKLQMPLEKVRKVMKIAKEPISLETPIGDEEDSQLGDFIEDKNAILPLDAAIQANLKDTTTRVLASLTPREERVLRMRFGIGMNTDHTLEEVGQQFSVTRERIRQIEAKALRKLKHPSRSRKLRSFLDG</sequence>
<dbReference type="InterPro" id="IPR009042">
    <property type="entry name" value="RNA_pol_sigma70_r1_2"/>
</dbReference>
<dbReference type="InterPro" id="IPR007627">
    <property type="entry name" value="RNA_pol_sigma70_r2"/>
</dbReference>
<dbReference type="InterPro" id="IPR013325">
    <property type="entry name" value="RNA_pol_sigma_r2"/>
</dbReference>
<dbReference type="Pfam" id="PF00140">
    <property type="entry name" value="Sigma70_r1_2"/>
    <property type="match status" value="1"/>
</dbReference>
<dbReference type="Gene3D" id="1.10.220.120">
    <property type="entry name" value="Sigma-70 factor, region 1.1"/>
    <property type="match status" value="1"/>
</dbReference>
<evidence type="ECO:0000256" key="2">
    <source>
        <dbReference type="ARBA" id="ARBA00023015"/>
    </source>
</evidence>
<keyword evidence="1 6" id="KW-0963">Cytoplasm</keyword>
<dbReference type="PANTHER" id="PTHR30603">
    <property type="entry name" value="RNA POLYMERASE SIGMA FACTOR RPO"/>
    <property type="match status" value="1"/>
</dbReference>
<name>A0A1M7TYL0_9RHOB</name>
<dbReference type="InterPro" id="IPR050239">
    <property type="entry name" value="Sigma-70_RNA_pol_init_factors"/>
</dbReference>
<feature type="region of interest" description="Sigma-70 factor domain-3" evidence="6">
    <location>
        <begin position="487"/>
        <end position="563"/>
    </location>
</feature>
<dbReference type="SUPFAM" id="SSF88946">
    <property type="entry name" value="Sigma2 domain of RNA polymerase sigma factors"/>
    <property type="match status" value="1"/>
</dbReference>
<dbReference type="PROSITE" id="PS00715">
    <property type="entry name" value="SIGMA70_1"/>
    <property type="match status" value="1"/>
</dbReference>
<dbReference type="InterPro" id="IPR007127">
    <property type="entry name" value="RNA_pol_sigma_70_r1_1"/>
</dbReference>
<keyword evidence="12" id="KW-1185">Reference proteome</keyword>
<keyword evidence="5 6" id="KW-0804">Transcription</keyword>
<dbReference type="OrthoDB" id="9809557at2"/>
<dbReference type="SUPFAM" id="SSF88659">
    <property type="entry name" value="Sigma3 and sigma4 domains of RNA polymerase sigma factors"/>
    <property type="match status" value="2"/>
</dbReference>
<dbReference type="InterPro" id="IPR013324">
    <property type="entry name" value="RNA_pol_sigma_r3/r4-like"/>
</dbReference>
<dbReference type="GO" id="GO:0006352">
    <property type="term" value="P:DNA-templated transcription initiation"/>
    <property type="evidence" value="ECO:0007669"/>
    <property type="project" value="UniProtKB-UniRule"/>
</dbReference>
<comment type="subunit">
    <text evidence="6">Interacts transiently with the RNA polymerase catalytic core.</text>
</comment>
<organism evidence="11 12">
    <name type="scientific">Oceanicella actignis</name>
    <dbReference type="NCBI Taxonomy" id="1189325"/>
    <lineage>
        <taxon>Bacteria</taxon>
        <taxon>Pseudomonadati</taxon>
        <taxon>Pseudomonadota</taxon>
        <taxon>Alphaproteobacteria</taxon>
        <taxon>Rhodobacterales</taxon>
        <taxon>Paracoccaceae</taxon>
        <taxon>Oceanicella</taxon>
    </lineage>
</organism>
<gene>
    <name evidence="6" type="primary">rpoD</name>
    <name evidence="11" type="ORF">SAMN05216200_111102</name>
</gene>
<dbReference type="InterPro" id="IPR042189">
    <property type="entry name" value="RNA_pol_sigma_70_r1_1_sf"/>
</dbReference>
<feature type="compositionally biased region" description="Low complexity" evidence="8">
    <location>
        <begin position="194"/>
        <end position="207"/>
    </location>
</feature>
<dbReference type="PANTHER" id="PTHR30603:SF60">
    <property type="entry name" value="RNA POLYMERASE SIGMA FACTOR RPOD"/>
    <property type="match status" value="1"/>
</dbReference>
<dbReference type="Gene3D" id="1.10.10.10">
    <property type="entry name" value="Winged helix-like DNA-binding domain superfamily/Winged helix DNA-binding domain"/>
    <property type="match status" value="2"/>
</dbReference>
<dbReference type="NCBIfam" id="TIGR02393">
    <property type="entry name" value="RpoD_Cterm"/>
    <property type="match status" value="1"/>
</dbReference>
<dbReference type="PROSITE" id="PS00716">
    <property type="entry name" value="SIGMA70_2"/>
    <property type="match status" value="1"/>
</dbReference>
<feature type="coiled-coil region" evidence="7">
    <location>
        <begin position="267"/>
        <end position="301"/>
    </location>
</feature>
<dbReference type="Pfam" id="PF03979">
    <property type="entry name" value="Sigma70_r1_1"/>
    <property type="match status" value="1"/>
</dbReference>
<feature type="region of interest" description="Disordered" evidence="8">
    <location>
        <begin position="79"/>
        <end position="104"/>
    </location>
</feature>
<keyword evidence="3 6" id="KW-0731">Sigma factor</keyword>
<feature type="compositionally biased region" description="Basic and acidic residues" evidence="8">
    <location>
        <begin position="1"/>
        <end position="11"/>
    </location>
</feature>
<dbReference type="EMBL" id="FRDL01000011">
    <property type="protein sequence ID" value="SHN75730.1"/>
    <property type="molecule type" value="Genomic_DNA"/>
</dbReference>
<dbReference type="InterPro" id="IPR036388">
    <property type="entry name" value="WH-like_DNA-bd_sf"/>
</dbReference>
<dbReference type="STRING" id="1189325.SAMN04488119_110102"/>